<evidence type="ECO:0000313" key="15">
    <source>
        <dbReference type="EMBL" id="KVW99079.1"/>
    </source>
</evidence>
<dbReference type="STRING" id="1123392.GCA_000376425_01219"/>
<dbReference type="AlphaFoldDB" id="A0A125BDL8"/>
<dbReference type="UniPathway" id="UPA00138"/>
<evidence type="ECO:0000256" key="10">
    <source>
        <dbReference type="ARBA" id="ARBA00023152"/>
    </source>
</evidence>
<evidence type="ECO:0000256" key="3">
    <source>
        <dbReference type="ARBA" id="ARBA00004939"/>
    </source>
</evidence>
<feature type="binding site" evidence="13">
    <location>
        <position position="170"/>
    </location>
    <ligand>
        <name>substrate</name>
    </ligand>
</feature>
<keyword evidence="9 13" id="KW-0963">Cytoplasm</keyword>
<dbReference type="OrthoDB" id="9809429at2"/>
<dbReference type="InterPro" id="IPR000652">
    <property type="entry name" value="Triosephosphate_isomerase"/>
</dbReference>
<dbReference type="PANTHER" id="PTHR21139">
    <property type="entry name" value="TRIOSEPHOSPHATE ISOMERASE"/>
    <property type="match status" value="1"/>
</dbReference>
<keyword evidence="10 13" id="KW-0324">Glycolysis</keyword>
<evidence type="ECO:0000256" key="11">
    <source>
        <dbReference type="ARBA" id="ARBA00023235"/>
    </source>
</evidence>
<dbReference type="UniPathway" id="UPA00109">
    <property type="reaction ID" value="UER00189"/>
</dbReference>
<evidence type="ECO:0000256" key="1">
    <source>
        <dbReference type="ARBA" id="ARBA00000474"/>
    </source>
</evidence>
<comment type="pathway">
    <text evidence="3">Carbohydrate metabolism; erythritol degradation.</text>
</comment>
<dbReference type="Proteomes" id="UP000064243">
    <property type="component" value="Unassembled WGS sequence"/>
</dbReference>
<gene>
    <name evidence="13" type="primary">tpiA</name>
    <name evidence="15" type="ORF">ABW22_02250</name>
</gene>
<dbReference type="eggNOG" id="COG0149">
    <property type="taxonomic scope" value="Bacteria"/>
</dbReference>
<keyword evidence="11 13" id="KW-0413">Isomerase</keyword>
<dbReference type="Gene3D" id="3.20.20.70">
    <property type="entry name" value="Aldolase class I"/>
    <property type="match status" value="1"/>
</dbReference>
<comment type="pathway">
    <text evidence="13 14">Carbohydrate degradation; glycolysis; D-glyceraldehyde 3-phosphate from glycerone phosphate: step 1/1.</text>
</comment>
<dbReference type="GO" id="GO:0005829">
    <property type="term" value="C:cytosol"/>
    <property type="evidence" value="ECO:0007669"/>
    <property type="project" value="TreeGrafter"/>
</dbReference>
<dbReference type="PROSITE" id="PS51440">
    <property type="entry name" value="TIM_2"/>
    <property type="match status" value="1"/>
</dbReference>
<evidence type="ECO:0000256" key="13">
    <source>
        <dbReference type="HAMAP-Rule" id="MF_00147"/>
    </source>
</evidence>
<comment type="function">
    <text evidence="12 13">Involved in the gluconeogenesis. Catalyzes stereospecifically the conversion of dihydroxyacetone phosphate (DHAP) to D-glyceraldehyde-3-phosphate (G3P).</text>
</comment>
<evidence type="ECO:0000256" key="8">
    <source>
        <dbReference type="ARBA" id="ARBA00022432"/>
    </source>
</evidence>
<feature type="active site" description="Electrophile" evidence="13">
    <location>
        <position position="92"/>
    </location>
</feature>
<dbReference type="GO" id="GO:0046166">
    <property type="term" value="P:glyceraldehyde-3-phosphate biosynthetic process"/>
    <property type="evidence" value="ECO:0007669"/>
    <property type="project" value="TreeGrafter"/>
</dbReference>
<comment type="catalytic activity">
    <reaction evidence="1 13 14">
        <text>D-glyceraldehyde 3-phosphate = dihydroxyacetone phosphate</text>
        <dbReference type="Rhea" id="RHEA:18585"/>
        <dbReference type="ChEBI" id="CHEBI:57642"/>
        <dbReference type="ChEBI" id="CHEBI:59776"/>
        <dbReference type="EC" id="5.3.1.1"/>
    </reaction>
</comment>
<comment type="similarity">
    <text evidence="4 13 14">Belongs to the triosephosphate isomerase family.</text>
</comment>
<dbReference type="SUPFAM" id="SSF51351">
    <property type="entry name" value="Triosephosphate isomerase (TIM)"/>
    <property type="match status" value="1"/>
</dbReference>
<dbReference type="GO" id="GO:0006096">
    <property type="term" value="P:glycolytic process"/>
    <property type="evidence" value="ECO:0007669"/>
    <property type="project" value="UniProtKB-UniRule"/>
</dbReference>
<evidence type="ECO:0000256" key="12">
    <source>
        <dbReference type="ARBA" id="ARBA00055680"/>
    </source>
</evidence>
<feature type="binding site" evidence="13">
    <location>
        <begin position="9"/>
        <end position="11"/>
    </location>
    <ligand>
        <name>substrate</name>
    </ligand>
</feature>
<dbReference type="PATRIC" id="fig|36861.3.peg.3297"/>
<evidence type="ECO:0000256" key="5">
    <source>
        <dbReference type="ARBA" id="ARBA00011738"/>
    </source>
</evidence>
<dbReference type="GO" id="GO:0004807">
    <property type="term" value="F:triose-phosphate isomerase activity"/>
    <property type="evidence" value="ECO:0007669"/>
    <property type="project" value="UniProtKB-UniRule"/>
</dbReference>
<sequence>MRKKLVAGNWKMHGSLAENAALLAALKPALSGIEAVVCVPFPYLAQAQAELAGSSIAWGAQNVSEQAKGAFTGEVSASMLLDFGCTYVIVGHSERRSLYGESDALVASKYVAAQAAGLTPILCVGESLAERESGVTEAVVARQLDAVINAAGVASLAKAVVAYEPVWAIGTGKTASPEQAQAVHAFIRGKIAALDAGVADQLVIQYGGSVKAANAAELMVQPDIDGGLIGGASLVADEFIAICRAAAK</sequence>
<feature type="active site" description="Proton acceptor" evidence="13">
    <location>
        <position position="164"/>
    </location>
</feature>
<evidence type="ECO:0000256" key="9">
    <source>
        <dbReference type="ARBA" id="ARBA00022490"/>
    </source>
</evidence>
<dbReference type="InterPro" id="IPR035990">
    <property type="entry name" value="TIM_sf"/>
</dbReference>
<name>A0A125BDL8_THIDE</name>
<keyword evidence="8 13" id="KW-0312">Gluconeogenesis</keyword>
<dbReference type="GO" id="GO:0019563">
    <property type="term" value="P:glycerol catabolic process"/>
    <property type="evidence" value="ECO:0007669"/>
    <property type="project" value="TreeGrafter"/>
</dbReference>
<evidence type="ECO:0000256" key="7">
    <source>
        <dbReference type="ARBA" id="ARBA00019397"/>
    </source>
</evidence>
<accession>A0A125BDL8</accession>
<dbReference type="EC" id="5.3.1.1" evidence="6 13"/>
<evidence type="ECO:0000313" key="16">
    <source>
        <dbReference type="Proteomes" id="UP000064243"/>
    </source>
</evidence>
<dbReference type="RefSeq" id="WP_059751587.1">
    <property type="nucleotide sequence ID" value="NZ_LDUG01000007.1"/>
</dbReference>
<reference evidence="15 16" key="1">
    <citation type="journal article" date="2015" name="Appl. Environ. Microbiol.">
        <title>Aerobic and Anaerobic Thiosulfate Oxidation by a Cold-Adapted, Subglacial Chemoautotroph.</title>
        <authorList>
            <person name="Harrold Z.R."/>
            <person name="Skidmore M.L."/>
            <person name="Hamilton T.L."/>
            <person name="Desch L."/>
            <person name="Amada K."/>
            <person name="van Gelder W."/>
            <person name="Glover K."/>
            <person name="Roden E.E."/>
            <person name="Boyd E.S."/>
        </authorList>
    </citation>
    <scope>NUCLEOTIDE SEQUENCE [LARGE SCALE GENOMIC DNA]</scope>
    <source>
        <strain evidence="15 16">RG</strain>
    </source>
</reference>
<dbReference type="InterPro" id="IPR013785">
    <property type="entry name" value="Aldolase_TIM"/>
</dbReference>
<comment type="caution">
    <text evidence="15">The sequence shown here is derived from an EMBL/GenBank/DDBJ whole genome shotgun (WGS) entry which is preliminary data.</text>
</comment>
<dbReference type="InterPro" id="IPR020861">
    <property type="entry name" value="Triosephosphate_isomerase_AS"/>
</dbReference>
<dbReference type="GO" id="GO:0006094">
    <property type="term" value="P:gluconeogenesis"/>
    <property type="evidence" value="ECO:0007669"/>
    <property type="project" value="UniProtKB-UniRule"/>
</dbReference>
<protein>
    <recommendedName>
        <fullName evidence="7 13">Triosephosphate isomerase</fullName>
        <shortName evidence="13">TIM</shortName>
        <shortName evidence="13">TPI</shortName>
        <ecNumber evidence="6 13">5.3.1.1</ecNumber>
    </recommendedName>
    <alternativeName>
        <fullName evidence="13">Triose-phosphate isomerase</fullName>
    </alternativeName>
</protein>
<dbReference type="HAMAP" id="MF_00147_B">
    <property type="entry name" value="TIM_B"/>
    <property type="match status" value="1"/>
</dbReference>
<dbReference type="Pfam" id="PF00121">
    <property type="entry name" value="TIM"/>
    <property type="match status" value="1"/>
</dbReference>
<comment type="subcellular location">
    <subcellularLocation>
        <location evidence="13 14">Cytoplasm</location>
    </subcellularLocation>
</comment>
<comment type="subunit">
    <text evidence="5 13 14">Homodimer.</text>
</comment>
<evidence type="ECO:0000256" key="6">
    <source>
        <dbReference type="ARBA" id="ARBA00011940"/>
    </source>
</evidence>
<organism evidence="15 16">
    <name type="scientific">Thiobacillus denitrificans</name>
    <dbReference type="NCBI Taxonomy" id="36861"/>
    <lineage>
        <taxon>Bacteria</taxon>
        <taxon>Pseudomonadati</taxon>
        <taxon>Pseudomonadota</taxon>
        <taxon>Betaproteobacteria</taxon>
        <taxon>Nitrosomonadales</taxon>
        <taxon>Thiobacillaceae</taxon>
        <taxon>Thiobacillus</taxon>
    </lineage>
</organism>
<evidence type="ECO:0000256" key="2">
    <source>
        <dbReference type="ARBA" id="ARBA00004742"/>
    </source>
</evidence>
<dbReference type="PROSITE" id="PS00171">
    <property type="entry name" value="TIM_1"/>
    <property type="match status" value="1"/>
</dbReference>
<feature type="binding site" evidence="13">
    <location>
        <position position="209"/>
    </location>
    <ligand>
        <name>substrate</name>
    </ligand>
</feature>
<comment type="pathway">
    <text evidence="2 13 14">Carbohydrate biosynthesis; gluconeogenesis.</text>
</comment>
<keyword evidence="16" id="KW-1185">Reference proteome</keyword>
<evidence type="ECO:0000256" key="4">
    <source>
        <dbReference type="ARBA" id="ARBA00007422"/>
    </source>
</evidence>
<evidence type="ECO:0000256" key="14">
    <source>
        <dbReference type="RuleBase" id="RU363013"/>
    </source>
</evidence>
<proteinExistence type="inferred from homology"/>
<dbReference type="PANTHER" id="PTHR21139:SF42">
    <property type="entry name" value="TRIOSEPHOSPHATE ISOMERASE"/>
    <property type="match status" value="1"/>
</dbReference>
<dbReference type="InterPro" id="IPR022896">
    <property type="entry name" value="TrioseP_Isoase_bac/euk"/>
</dbReference>
<dbReference type="NCBIfam" id="TIGR00419">
    <property type="entry name" value="tim"/>
    <property type="match status" value="1"/>
</dbReference>
<dbReference type="CDD" id="cd00311">
    <property type="entry name" value="TIM"/>
    <property type="match status" value="1"/>
</dbReference>
<feature type="binding site" evidence="13">
    <location>
        <begin position="230"/>
        <end position="231"/>
    </location>
    <ligand>
        <name>substrate</name>
    </ligand>
</feature>
<dbReference type="FunFam" id="3.20.20.70:FF:000020">
    <property type="entry name" value="Triosephosphate isomerase"/>
    <property type="match status" value="1"/>
</dbReference>
<dbReference type="EMBL" id="LDUG01000007">
    <property type="protein sequence ID" value="KVW99079.1"/>
    <property type="molecule type" value="Genomic_DNA"/>
</dbReference>